<evidence type="ECO:0000313" key="2">
    <source>
        <dbReference type="EMBL" id="KIW18271.1"/>
    </source>
</evidence>
<organism evidence="2 3">
    <name type="scientific">Exophiala spinifera</name>
    <dbReference type="NCBI Taxonomy" id="91928"/>
    <lineage>
        <taxon>Eukaryota</taxon>
        <taxon>Fungi</taxon>
        <taxon>Dikarya</taxon>
        <taxon>Ascomycota</taxon>
        <taxon>Pezizomycotina</taxon>
        <taxon>Eurotiomycetes</taxon>
        <taxon>Chaetothyriomycetidae</taxon>
        <taxon>Chaetothyriales</taxon>
        <taxon>Herpotrichiellaceae</taxon>
        <taxon>Exophiala</taxon>
    </lineage>
</organism>
<feature type="region of interest" description="Disordered" evidence="1">
    <location>
        <begin position="135"/>
        <end position="204"/>
    </location>
</feature>
<proteinExistence type="predicted"/>
<sequence length="224" mass="25001">MAARHSLSDTLNEGAAFIEHQADLIRIEVNFLRQESTLFWRRFFTVGDDAGVLAQVALRNVEDALELLELAEEYEKQAQMLREIARNVGGIGEIVASTIQDPQTLFARPQSHTLFVFEQALRMVNAHLATERALQTQSSTASNDRMIEHGTVNASRTNSTPGMDLEVHEDDVKQETKLKSSDAEKNKNVDDKGDEDLDGNEDEDTIALARMTGVRRDFEGEPTA</sequence>
<dbReference type="Proteomes" id="UP000053328">
    <property type="component" value="Unassembled WGS sequence"/>
</dbReference>
<keyword evidence="3" id="KW-1185">Reference proteome</keyword>
<dbReference type="GeneID" id="27329642"/>
<dbReference type="HOGENOM" id="CLU_1235026_0_0_1"/>
<reference evidence="2 3" key="1">
    <citation type="submission" date="2015-01" db="EMBL/GenBank/DDBJ databases">
        <title>The Genome Sequence of Exophiala spinifera CBS89968.</title>
        <authorList>
            <consortium name="The Broad Institute Genomics Platform"/>
            <person name="Cuomo C."/>
            <person name="de Hoog S."/>
            <person name="Gorbushina A."/>
            <person name="Stielow B."/>
            <person name="Teixiera M."/>
            <person name="Abouelleil A."/>
            <person name="Chapman S.B."/>
            <person name="Priest M."/>
            <person name="Young S.K."/>
            <person name="Wortman J."/>
            <person name="Nusbaum C."/>
            <person name="Birren B."/>
        </authorList>
    </citation>
    <scope>NUCLEOTIDE SEQUENCE [LARGE SCALE GENOMIC DNA]</scope>
    <source>
        <strain evidence="2 3">CBS 89968</strain>
    </source>
</reference>
<gene>
    <name evidence="2" type="ORF">PV08_02559</name>
</gene>
<feature type="compositionally biased region" description="Basic and acidic residues" evidence="1">
    <location>
        <begin position="170"/>
        <end position="191"/>
    </location>
</feature>
<feature type="compositionally biased region" description="Polar residues" evidence="1">
    <location>
        <begin position="152"/>
        <end position="161"/>
    </location>
</feature>
<accession>A0A0D1YSM6</accession>
<dbReference type="RefSeq" id="XP_016238487.1">
    <property type="nucleotide sequence ID" value="XM_016376917.1"/>
</dbReference>
<evidence type="ECO:0000256" key="1">
    <source>
        <dbReference type="SAM" id="MobiDB-lite"/>
    </source>
</evidence>
<evidence type="ECO:0000313" key="3">
    <source>
        <dbReference type="Proteomes" id="UP000053328"/>
    </source>
</evidence>
<feature type="compositionally biased region" description="Acidic residues" evidence="1">
    <location>
        <begin position="192"/>
        <end position="204"/>
    </location>
</feature>
<dbReference type="AlphaFoldDB" id="A0A0D1YSM6"/>
<dbReference type="EMBL" id="KN847493">
    <property type="protein sequence ID" value="KIW18271.1"/>
    <property type="molecule type" value="Genomic_DNA"/>
</dbReference>
<protein>
    <submittedName>
        <fullName evidence="2">Uncharacterized protein</fullName>
    </submittedName>
</protein>
<dbReference type="VEuPathDB" id="FungiDB:PV08_02559"/>
<name>A0A0D1YSM6_9EURO</name>